<keyword evidence="2" id="KW-1185">Reference proteome</keyword>
<organism evidence="1 2">
    <name type="scientific">Iris pallida</name>
    <name type="common">Sweet iris</name>
    <dbReference type="NCBI Taxonomy" id="29817"/>
    <lineage>
        <taxon>Eukaryota</taxon>
        <taxon>Viridiplantae</taxon>
        <taxon>Streptophyta</taxon>
        <taxon>Embryophyta</taxon>
        <taxon>Tracheophyta</taxon>
        <taxon>Spermatophyta</taxon>
        <taxon>Magnoliopsida</taxon>
        <taxon>Liliopsida</taxon>
        <taxon>Asparagales</taxon>
        <taxon>Iridaceae</taxon>
        <taxon>Iridoideae</taxon>
        <taxon>Irideae</taxon>
        <taxon>Iris</taxon>
    </lineage>
</organism>
<dbReference type="Proteomes" id="UP001140949">
    <property type="component" value="Unassembled WGS sequence"/>
</dbReference>
<comment type="caution">
    <text evidence="1">The sequence shown here is derived from an EMBL/GenBank/DDBJ whole genome shotgun (WGS) entry which is preliminary data.</text>
</comment>
<evidence type="ECO:0000313" key="1">
    <source>
        <dbReference type="EMBL" id="KAJ6830426.1"/>
    </source>
</evidence>
<reference evidence="1" key="1">
    <citation type="journal article" date="2023" name="GigaByte">
        <title>Genome assembly of the bearded iris, Iris pallida Lam.</title>
        <authorList>
            <person name="Bruccoleri R.E."/>
            <person name="Oakeley E.J."/>
            <person name="Faust A.M.E."/>
            <person name="Altorfer M."/>
            <person name="Dessus-Babus S."/>
            <person name="Burckhardt D."/>
            <person name="Oertli M."/>
            <person name="Naumann U."/>
            <person name="Petersen F."/>
            <person name="Wong J."/>
        </authorList>
    </citation>
    <scope>NUCLEOTIDE SEQUENCE</scope>
    <source>
        <strain evidence="1">GSM-AAB239-AS_SAM_17_03QT</strain>
    </source>
</reference>
<gene>
    <name evidence="1" type="ORF">M6B38_354315</name>
</gene>
<proteinExistence type="predicted"/>
<sequence length="63" mass="7063">MSQAVCELLEARLDKSSFELGSFSKQAELKLHFRARLINEPSSSLEVLGSFELASWLVYELAS</sequence>
<reference evidence="1" key="2">
    <citation type="submission" date="2023-04" db="EMBL/GenBank/DDBJ databases">
        <authorList>
            <person name="Bruccoleri R.E."/>
            <person name="Oakeley E.J."/>
            <person name="Faust A.-M."/>
            <person name="Dessus-Babus S."/>
            <person name="Altorfer M."/>
            <person name="Burckhardt D."/>
            <person name="Oertli M."/>
            <person name="Naumann U."/>
            <person name="Petersen F."/>
            <person name="Wong J."/>
        </authorList>
    </citation>
    <scope>NUCLEOTIDE SEQUENCE</scope>
    <source>
        <strain evidence="1">GSM-AAB239-AS_SAM_17_03QT</strain>
        <tissue evidence="1">Leaf</tissue>
    </source>
</reference>
<accession>A0AAX6GNT9</accession>
<evidence type="ECO:0000313" key="2">
    <source>
        <dbReference type="Proteomes" id="UP001140949"/>
    </source>
</evidence>
<name>A0AAX6GNT9_IRIPA</name>
<dbReference type="EMBL" id="JANAVB010017598">
    <property type="protein sequence ID" value="KAJ6830426.1"/>
    <property type="molecule type" value="Genomic_DNA"/>
</dbReference>
<dbReference type="AlphaFoldDB" id="A0AAX6GNT9"/>
<protein>
    <submittedName>
        <fullName evidence="1">Uncharacterized protein</fullName>
    </submittedName>
</protein>